<keyword evidence="2" id="KW-1185">Reference proteome</keyword>
<gene>
    <name evidence="1" type="ORF">P0O24_11765</name>
</gene>
<organism evidence="1 2">
    <name type="scientific">Candidatus Methanocrinis alkalitolerans</name>
    <dbReference type="NCBI Taxonomy" id="3033395"/>
    <lineage>
        <taxon>Archaea</taxon>
        <taxon>Methanobacteriati</taxon>
        <taxon>Methanobacteriota</taxon>
        <taxon>Stenosarchaea group</taxon>
        <taxon>Methanomicrobia</taxon>
        <taxon>Methanotrichales</taxon>
        <taxon>Methanotrichaceae</taxon>
        <taxon>Methanocrinis</taxon>
    </lineage>
</organism>
<comment type="caution">
    <text evidence="1">The sequence shown here is derived from an EMBL/GenBank/DDBJ whole genome shotgun (WGS) entry which is preliminary data.</text>
</comment>
<evidence type="ECO:0000313" key="1">
    <source>
        <dbReference type="EMBL" id="MDF0594255.1"/>
    </source>
</evidence>
<name>A0ABT5XHR2_9EURY</name>
<dbReference type="Proteomes" id="UP001215956">
    <property type="component" value="Unassembled WGS sequence"/>
</dbReference>
<evidence type="ECO:0000313" key="2">
    <source>
        <dbReference type="Proteomes" id="UP001215956"/>
    </source>
</evidence>
<reference evidence="1 2" key="1">
    <citation type="submission" date="2023-03" db="EMBL/GenBank/DDBJ databases">
        <title>Whole genome sequencing of Methanotrichaceae archaeon M04Ac.</title>
        <authorList>
            <person name="Khomyakova M.A."/>
            <person name="Merkel A.Y."/>
            <person name="Slobodkin A.I."/>
        </authorList>
    </citation>
    <scope>NUCLEOTIDE SEQUENCE [LARGE SCALE GENOMIC DNA]</scope>
    <source>
        <strain evidence="1 2">M04Ac</strain>
    </source>
</reference>
<accession>A0ABT5XHR2</accession>
<sequence length="97" mass="10835">MPDIRSSRSIIEAIDPNLLPSFDTLSEKMERYPGMPLDQGGGTISSTLEDGELRTMLTLIFFYMLEEKMSRGSLREMGVAGIISLVETMVKEALNNF</sequence>
<proteinExistence type="predicted"/>
<dbReference type="EMBL" id="JARFPL010000057">
    <property type="protein sequence ID" value="MDF0594255.1"/>
    <property type="molecule type" value="Genomic_DNA"/>
</dbReference>
<protein>
    <submittedName>
        <fullName evidence="1">Uncharacterized protein</fullName>
    </submittedName>
</protein>
<dbReference type="RefSeq" id="WP_316969949.1">
    <property type="nucleotide sequence ID" value="NZ_JARFPL010000057.1"/>
</dbReference>